<evidence type="ECO:0000313" key="2">
    <source>
        <dbReference type="EMBL" id="GJE95185.1"/>
    </source>
</evidence>
<dbReference type="AlphaFoldDB" id="A0A9P3LHC8"/>
<comment type="caution">
    <text evidence="2">The sequence shown here is derived from an EMBL/GenBank/DDBJ whole genome shotgun (WGS) entry which is preliminary data.</text>
</comment>
<proteinExistence type="predicted"/>
<reference evidence="2 3" key="1">
    <citation type="submission" date="2021-08" db="EMBL/GenBank/DDBJ databases">
        <title>Draft Genome Sequence of Phanerochaete sordida strain YK-624.</title>
        <authorList>
            <person name="Mori T."/>
            <person name="Dohra H."/>
            <person name="Suzuki T."/>
            <person name="Kawagishi H."/>
            <person name="Hirai H."/>
        </authorList>
    </citation>
    <scope>NUCLEOTIDE SEQUENCE [LARGE SCALE GENOMIC DNA]</scope>
    <source>
        <strain evidence="2 3">YK-624</strain>
    </source>
</reference>
<evidence type="ECO:0000313" key="3">
    <source>
        <dbReference type="Proteomes" id="UP000703269"/>
    </source>
</evidence>
<sequence length="244" mass="25880">MSAVIFLGLGLRYIAPRVEQVFGKPSVARHFAWAFATYGTRVKHTLGWVAEVLGFADLFNVKVGDEAGEDESSDGDSDVDSGSDSDSDSSGNSDSASDGETTLVNDWADDEATLIYDWADAEDEKNLVHLARSVSFDISVFRTKAPFVDFDAELELEELAVPLDFPTLNVGGKLFVGTALALRADAPAFVPRGRPQSALRVDAPVIAPAVVCTPSALRVDAPAFVPKASTALRADAPAFVSRAG</sequence>
<keyword evidence="3" id="KW-1185">Reference proteome</keyword>
<feature type="compositionally biased region" description="Low complexity" evidence="1">
    <location>
        <begin position="88"/>
        <end position="100"/>
    </location>
</feature>
<organism evidence="2 3">
    <name type="scientific">Phanerochaete sordida</name>
    <dbReference type="NCBI Taxonomy" id="48140"/>
    <lineage>
        <taxon>Eukaryota</taxon>
        <taxon>Fungi</taxon>
        <taxon>Dikarya</taxon>
        <taxon>Basidiomycota</taxon>
        <taxon>Agaricomycotina</taxon>
        <taxon>Agaricomycetes</taxon>
        <taxon>Polyporales</taxon>
        <taxon>Phanerochaetaceae</taxon>
        <taxon>Phanerochaete</taxon>
    </lineage>
</organism>
<dbReference type="Proteomes" id="UP000703269">
    <property type="component" value="Unassembled WGS sequence"/>
</dbReference>
<gene>
    <name evidence="2" type="ORF">PsYK624_113660</name>
</gene>
<protein>
    <submittedName>
        <fullName evidence="2">Uncharacterized protein</fullName>
    </submittedName>
</protein>
<feature type="region of interest" description="Disordered" evidence="1">
    <location>
        <begin position="66"/>
        <end position="103"/>
    </location>
</feature>
<feature type="compositionally biased region" description="Acidic residues" evidence="1">
    <location>
        <begin position="66"/>
        <end position="87"/>
    </location>
</feature>
<accession>A0A9P3LHC8</accession>
<dbReference type="EMBL" id="BPQB01000046">
    <property type="protein sequence ID" value="GJE95185.1"/>
    <property type="molecule type" value="Genomic_DNA"/>
</dbReference>
<evidence type="ECO:0000256" key="1">
    <source>
        <dbReference type="SAM" id="MobiDB-lite"/>
    </source>
</evidence>
<name>A0A9P3LHC8_9APHY</name>